<reference evidence="2 3" key="1">
    <citation type="submission" date="2020-07" db="EMBL/GenBank/DDBJ databases">
        <title>Pseudogemmobacter sp. nov., isolated from poultry manure in Taiwan.</title>
        <authorList>
            <person name="Lin S.-Y."/>
            <person name="Tang Y.-S."/>
            <person name="Young C.-C."/>
        </authorList>
    </citation>
    <scope>NUCLEOTIDE SEQUENCE [LARGE SCALE GENOMIC DNA]</scope>
    <source>
        <strain evidence="2 3">CC-YST710</strain>
    </source>
</reference>
<dbReference type="EMBL" id="JACDXX010000015">
    <property type="protein sequence ID" value="MCB5411331.1"/>
    <property type="molecule type" value="Genomic_DNA"/>
</dbReference>
<proteinExistence type="predicted"/>
<feature type="transmembrane region" description="Helical" evidence="1">
    <location>
        <begin position="12"/>
        <end position="36"/>
    </location>
</feature>
<keyword evidence="1" id="KW-0472">Membrane</keyword>
<dbReference type="RefSeq" id="WP_226936804.1">
    <property type="nucleotide sequence ID" value="NZ_JACDXX010000015.1"/>
</dbReference>
<accession>A0ABS8CPL9</accession>
<evidence type="ECO:0000313" key="2">
    <source>
        <dbReference type="EMBL" id="MCB5411331.1"/>
    </source>
</evidence>
<keyword evidence="3" id="KW-1185">Reference proteome</keyword>
<keyword evidence="1" id="KW-0812">Transmembrane</keyword>
<organism evidence="2 3">
    <name type="scientific">Pseudogemmobacter faecipullorum</name>
    <dbReference type="NCBI Taxonomy" id="2755041"/>
    <lineage>
        <taxon>Bacteria</taxon>
        <taxon>Pseudomonadati</taxon>
        <taxon>Pseudomonadota</taxon>
        <taxon>Alphaproteobacteria</taxon>
        <taxon>Rhodobacterales</taxon>
        <taxon>Paracoccaceae</taxon>
        <taxon>Pseudogemmobacter</taxon>
    </lineage>
</organism>
<comment type="caution">
    <text evidence="2">The sequence shown here is derived from an EMBL/GenBank/DDBJ whole genome shotgun (WGS) entry which is preliminary data.</text>
</comment>
<sequence length="235" mass="25552">MSLISQQRRTLPFVIFFISIGTLIYAALALGALPGINLEEAHIGRAIGVAALSAAFCGLSVFLVGRFLNLVRQKNSAGDADTLPEYKVTLNIDKVKLTDAGRDGMPSNISLTFELSNESVETAVSMDMALIVRDARENNLIAYSNKSDAALCPGEKLDSAFSLLLPADCPSEISVYLHITYSDSRASGCSLMPLIFTSVSKNGGPLIFRRVPERETFRALYHCWIPDNTISAREM</sequence>
<feature type="transmembrane region" description="Helical" evidence="1">
    <location>
        <begin position="42"/>
        <end position="64"/>
    </location>
</feature>
<gene>
    <name evidence="2" type="ORF">H0485_15170</name>
</gene>
<name>A0ABS8CPL9_9RHOB</name>
<evidence type="ECO:0000313" key="3">
    <source>
        <dbReference type="Proteomes" id="UP001198571"/>
    </source>
</evidence>
<keyword evidence="1" id="KW-1133">Transmembrane helix</keyword>
<evidence type="ECO:0000256" key="1">
    <source>
        <dbReference type="SAM" id="Phobius"/>
    </source>
</evidence>
<protein>
    <submittedName>
        <fullName evidence="2">Uncharacterized protein</fullName>
    </submittedName>
</protein>
<dbReference type="Proteomes" id="UP001198571">
    <property type="component" value="Unassembled WGS sequence"/>
</dbReference>